<sequence>MDCFDDRTVVVWLDMLVVMELDMLVVCGRQGMKIVMDKVGKMMEIDSMNVRDIGGIVNGEHDVDVVKVADGDMKYLPEPLPH</sequence>
<gene>
    <name evidence="1" type="ORF">KY290_031132</name>
</gene>
<protein>
    <submittedName>
        <fullName evidence="1">Uncharacterized protein</fullName>
    </submittedName>
</protein>
<comment type="caution">
    <text evidence="1">The sequence shown here is derived from an EMBL/GenBank/DDBJ whole genome shotgun (WGS) entry which is preliminary data.</text>
</comment>
<evidence type="ECO:0000313" key="2">
    <source>
        <dbReference type="Proteomes" id="UP000826656"/>
    </source>
</evidence>
<accession>A0ABQ7U8A0</accession>
<evidence type="ECO:0000313" key="1">
    <source>
        <dbReference type="EMBL" id="KAH0743139.1"/>
    </source>
</evidence>
<keyword evidence="2" id="KW-1185">Reference proteome</keyword>
<name>A0ABQ7U8A0_SOLTU</name>
<organism evidence="1 2">
    <name type="scientific">Solanum tuberosum</name>
    <name type="common">Potato</name>
    <dbReference type="NCBI Taxonomy" id="4113"/>
    <lineage>
        <taxon>Eukaryota</taxon>
        <taxon>Viridiplantae</taxon>
        <taxon>Streptophyta</taxon>
        <taxon>Embryophyta</taxon>
        <taxon>Tracheophyta</taxon>
        <taxon>Spermatophyta</taxon>
        <taxon>Magnoliopsida</taxon>
        <taxon>eudicotyledons</taxon>
        <taxon>Gunneridae</taxon>
        <taxon>Pentapetalae</taxon>
        <taxon>asterids</taxon>
        <taxon>lamiids</taxon>
        <taxon>Solanales</taxon>
        <taxon>Solanaceae</taxon>
        <taxon>Solanoideae</taxon>
        <taxon>Solaneae</taxon>
        <taxon>Solanum</taxon>
    </lineage>
</organism>
<proteinExistence type="predicted"/>
<reference evidence="1 2" key="1">
    <citation type="journal article" date="2021" name="bioRxiv">
        <title>Chromosome-scale and haplotype-resolved genome assembly of a tetraploid potato cultivar.</title>
        <authorList>
            <person name="Sun H."/>
            <person name="Jiao W.-B."/>
            <person name="Krause K."/>
            <person name="Campoy J.A."/>
            <person name="Goel M."/>
            <person name="Folz-Donahue K."/>
            <person name="Kukat C."/>
            <person name="Huettel B."/>
            <person name="Schneeberger K."/>
        </authorList>
    </citation>
    <scope>NUCLEOTIDE SEQUENCE [LARGE SCALE GENOMIC DNA]</scope>
    <source>
        <strain evidence="1">SolTubOtavaFocal</strain>
        <tissue evidence="1">Leaves</tissue>
    </source>
</reference>
<dbReference type="Proteomes" id="UP000826656">
    <property type="component" value="Unassembled WGS sequence"/>
</dbReference>
<dbReference type="EMBL" id="JAIVGD010000023">
    <property type="protein sequence ID" value="KAH0743139.1"/>
    <property type="molecule type" value="Genomic_DNA"/>
</dbReference>